<evidence type="ECO:0000256" key="1">
    <source>
        <dbReference type="ARBA" id="ARBA00003767"/>
    </source>
</evidence>
<dbReference type="FunFam" id="3.30.160.60:FF:002343">
    <property type="entry name" value="Zinc finger protein 33A"/>
    <property type="match status" value="1"/>
</dbReference>
<dbReference type="SUPFAM" id="SSF109640">
    <property type="entry name" value="KRAB domain (Kruppel-associated box)"/>
    <property type="match status" value="1"/>
</dbReference>
<feature type="region of interest" description="Disordered" evidence="12">
    <location>
        <begin position="64"/>
        <end position="109"/>
    </location>
</feature>
<sequence>MEPYVLLDPRQRALYRDVMQESYQTLISHLERHRRLHRGEKPYWCGLCGKGFAWSSHHDRHRLTHTGEKPFSCAQCGKGFGRSSHRNRHQRAHMERHPGQPERGTQPCP</sequence>
<dbReference type="GO" id="GO:0003677">
    <property type="term" value="F:DNA binding"/>
    <property type="evidence" value="ECO:0007669"/>
    <property type="project" value="UniProtKB-KW"/>
</dbReference>
<keyword evidence="10" id="KW-0539">Nucleus</keyword>
<evidence type="ECO:0000256" key="10">
    <source>
        <dbReference type="ARBA" id="ARBA00023242"/>
    </source>
</evidence>
<keyword evidence="9" id="KW-0804">Transcription</keyword>
<dbReference type="Pfam" id="PF01352">
    <property type="entry name" value="KRAB"/>
    <property type="match status" value="1"/>
</dbReference>
<evidence type="ECO:0000256" key="12">
    <source>
        <dbReference type="SAM" id="MobiDB-lite"/>
    </source>
</evidence>
<dbReference type="Gene3D" id="3.30.160.60">
    <property type="entry name" value="Classic Zinc Finger"/>
    <property type="match status" value="2"/>
</dbReference>
<dbReference type="PROSITE" id="PS00028">
    <property type="entry name" value="ZINC_FINGER_C2H2_1"/>
    <property type="match status" value="2"/>
</dbReference>
<proteinExistence type="predicted"/>
<keyword evidence="5 11" id="KW-0863">Zinc-finger</keyword>
<dbReference type="InterPro" id="IPR013087">
    <property type="entry name" value="Znf_C2H2_type"/>
</dbReference>
<evidence type="ECO:0000259" key="14">
    <source>
        <dbReference type="PROSITE" id="PS50805"/>
    </source>
</evidence>
<dbReference type="InterPro" id="IPR001909">
    <property type="entry name" value="KRAB"/>
</dbReference>
<comment type="function">
    <text evidence="1">May be involved in transcriptional regulation.</text>
</comment>
<dbReference type="AlphaFoldDB" id="A5HUJ5"/>
<feature type="domain" description="C2H2-type" evidence="13">
    <location>
        <begin position="43"/>
        <end position="70"/>
    </location>
</feature>
<dbReference type="GO" id="GO:0008270">
    <property type="term" value="F:zinc ion binding"/>
    <property type="evidence" value="ECO:0007669"/>
    <property type="project" value="UniProtKB-KW"/>
</dbReference>
<feature type="domain" description="C2H2-type" evidence="13">
    <location>
        <begin position="71"/>
        <end position="98"/>
    </location>
</feature>
<dbReference type="PROSITE" id="PS50805">
    <property type="entry name" value="KRAB"/>
    <property type="match status" value="1"/>
</dbReference>
<keyword evidence="7" id="KW-0805">Transcription regulation</keyword>
<dbReference type="PANTHER" id="PTHR23235">
    <property type="entry name" value="KRUEPPEL-LIKE TRANSCRIPTION FACTOR"/>
    <property type="match status" value="1"/>
</dbReference>
<keyword evidence="3" id="KW-0479">Metal-binding</keyword>
<keyword evidence="4" id="KW-0677">Repeat</keyword>
<evidence type="ECO:0000256" key="3">
    <source>
        <dbReference type="ARBA" id="ARBA00022723"/>
    </source>
</evidence>
<dbReference type="SUPFAM" id="SSF57667">
    <property type="entry name" value="beta-beta-alpha zinc fingers"/>
    <property type="match status" value="1"/>
</dbReference>
<dbReference type="EMBL" id="AB268588">
    <property type="protein sequence ID" value="BAF62979.1"/>
    <property type="molecule type" value="Genomic_DNA"/>
</dbReference>
<reference evidence="15" key="1">
    <citation type="journal article" date="2007" name="J. Immunol.">
        <title>Extended gene map reveals tripartite motif, C-type lectin, and Ig superfamily type genes within a subregion of the chicken MHC-B affecting infectious disease.</title>
        <authorList>
            <person name="Shiina T."/>
            <person name="Briles W.E."/>
            <person name="Goto R.M."/>
            <person name="Hosomichi K."/>
            <person name="Yanagiya K."/>
            <person name="Shimizu S."/>
            <person name="Inoko H."/>
            <person name="Miller M.M."/>
        </authorList>
    </citation>
    <scope>NUCLEOTIDE SEQUENCE</scope>
</reference>
<accession>A5HUJ5</accession>
<organism evidence="15">
    <name type="scientific">Gallus gallus</name>
    <name type="common">Chicken</name>
    <dbReference type="NCBI Taxonomy" id="9031"/>
    <lineage>
        <taxon>Eukaryota</taxon>
        <taxon>Metazoa</taxon>
        <taxon>Chordata</taxon>
        <taxon>Craniata</taxon>
        <taxon>Vertebrata</taxon>
        <taxon>Euteleostomi</taxon>
        <taxon>Archelosauria</taxon>
        <taxon>Archosauria</taxon>
        <taxon>Dinosauria</taxon>
        <taxon>Saurischia</taxon>
        <taxon>Theropoda</taxon>
        <taxon>Coelurosauria</taxon>
        <taxon>Aves</taxon>
        <taxon>Neognathae</taxon>
        <taxon>Galloanserae</taxon>
        <taxon>Galliformes</taxon>
        <taxon>Phasianidae</taxon>
        <taxon>Phasianinae</taxon>
        <taxon>Gallus</taxon>
    </lineage>
</organism>
<evidence type="ECO:0000256" key="5">
    <source>
        <dbReference type="ARBA" id="ARBA00022771"/>
    </source>
</evidence>
<dbReference type="FunFam" id="3.30.160.60:FF:000097">
    <property type="entry name" value="Zinc finger protein"/>
    <property type="match status" value="1"/>
</dbReference>
<evidence type="ECO:0000313" key="15">
    <source>
        <dbReference type="EMBL" id="BAF62979.1"/>
    </source>
</evidence>
<dbReference type="VEuPathDB" id="HostDB:LOC112533543"/>
<evidence type="ECO:0000256" key="4">
    <source>
        <dbReference type="ARBA" id="ARBA00022737"/>
    </source>
</evidence>
<evidence type="ECO:0000256" key="7">
    <source>
        <dbReference type="ARBA" id="ARBA00023015"/>
    </source>
</evidence>
<dbReference type="Gene3D" id="6.10.140.140">
    <property type="match status" value="1"/>
</dbReference>
<dbReference type="PhylomeDB" id="A5HUJ5"/>
<feature type="domain" description="KRAB" evidence="14">
    <location>
        <begin position="1"/>
        <end position="66"/>
    </location>
</feature>
<dbReference type="InterPro" id="IPR036236">
    <property type="entry name" value="Znf_C2H2_sf"/>
</dbReference>
<evidence type="ECO:0000256" key="2">
    <source>
        <dbReference type="ARBA" id="ARBA00004123"/>
    </source>
</evidence>
<evidence type="ECO:0000256" key="8">
    <source>
        <dbReference type="ARBA" id="ARBA00023125"/>
    </source>
</evidence>
<evidence type="ECO:0000259" key="13">
    <source>
        <dbReference type="PROSITE" id="PS50157"/>
    </source>
</evidence>
<gene>
    <name evidence="15" type="primary">LOC427726</name>
</gene>
<evidence type="ECO:0000256" key="6">
    <source>
        <dbReference type="ARBA" id="ARBA00022833"/>
    </source>
</evidence>
<keyword evidence="6" id="KW-0862">Zinc</keyword>
<dbReference type="CDD" id="cd07765">
    <property type="entry name" value="KRAB_A-box"/>
    <property type="match status" value="1"/>
</dbReference>
<dbReference type="InterPro" id="IPR036051">
    <property type="entry name" value="KRAB_dom_sf"/>
</dbReference>
<dbReference type="GO" id="GO:0005634">
    <property type="term" value="C:nucleus"/>
    <property type="evidence" value="ECO:0007669"/>
    <property type="project" value="UniProtKB-SubCell"/>
</dbReference>
<evidence type="ECO:0000256" key="9">
    <source>
        <dbReference type="ARBA" id="ARBA00023163"/>
    </source>
</evidence>
<dbReference type="PROSITE" id="PS50157">
    <property type="entry name" value="ZINC_FINGER_C2H2_2"/>
    <property type="match status" value="2"/>
</dbReference>
<dbReference type="SMART" id="SM00355">
    <property type="entry name" value="ZnF_C2H2"/>
    <property type="match status" value="2"/>
</dbReference>
<protein>
    <submittedName>
        <fullName evidence="15">Uncharacterized protein</fullName>
    </submittedName>
</protein>
<name>A5HUJ5_CHICK</name>
<dbReference type="GO" id="GO:0006355">
    <property type="term" value="P:regulation of DNA-templated transcription"/>
    <property type="evidence" value="ECO:0007669"/>
    <property type="project" value="InterPro"/>
</dbReference>
<comment type="subcellular location">
    <subcellularLocation>
        <location evidence="2">Nucleus</location>
    </subcellularLocation>
</comment>
<keyword evidence="8" id="KW-0238">DNA-binding</keyword>
<dbReference type="PANTHER" id="PTHR23235:SF120">
    <property type="entry name" value="KRUPPEL-LIKE FACTOR 15"/>
    <property type="match status" value="1"/>
</dbReference>
<evidence type="ECO:0000256" key="11">
    <source>
        <dbReference type="PROSITE-ProRule" id="PRU00042"/>
    </source>
</evidence>